<dbReference type="EMBL" id="CP039126">
    <property type="protein sequence ID" value="QMW80577.1"/>
    <property type="molecule type" value="Genomic_DNA"/>
</dbReference>
<sequence length="95" mass="10951">MRTISEMYRLSGGTDYRNLCAECNNCIREGKSFICRLYAEAGGNRRWEPQWIACKFFNAPHLPGKEAVREDVERQQEGIQMSIFDYPECIPGGKL</sequence>
<dbReference type="AlphaFoldDB" id="A0A7G5N134"/>
<accession>A0A7G5N134</accession>
<name>A0A7G5N134_9FIRM</name>
<dbReference type="Proteomes" id="UP000515789">
    <property type="component" value="Chromosome"/>
</dbReference>
<evidence type="ECO:0000313" key="2">
    <source>
        <dbReference type="Proteomes" id="UP000515789"/>
    </source>
</evidence>
<protein>
    <submittedName>
        <fullName evidence="1">Uncharacterized protein</fullName>
    </submittedName>
</protein>
<proteinExistence type="predicted"/>
<dbReference type="GeneID" id="75053966"/>
<organism evidence="1 2">
    <name type="scientific">Blautia producta</name>
    <dbReference type="NCBI Taxonomy" id="33035"/>
    <lineage>
        <taxon>Bacteria</taxon>
        <taxon>Bacillati</taxon>
        <taxon>Bacillota</taxon>
        <taxon>Clostridia</taxon>
        <taxon>Lachnospirales</taxon>
        <taxon>Lachnospiraceae</taxon>
        <taxon>Blautia</taxon>
    </lineage>
</organism>
<gene>
    <name evidence="1" type="ORF">E5259_24955</name>
</gene>
<evidence type="ECO:0000313" key="1">
    <source>
        <dbReference type="EMBL" id="QMW80577.1"/>
    </source>
</evidence>
<dbReference type="RefSeq" id="WP_018595200.1">
    <property type="nucleotide sequence ID" value="NZ_CABLBP010000020.1"/>
</dbReference>
<reference evidence="1 2" key="1">
    <citation type="submission" date="2019-04" db="EMBL/GenBank/DDBJ databases">
        <authorList>
            <person name="Schori C."/>
            <person name="Ahrens C."/>
        </authorList>
    </citation>
    <scope>NUCLEOTIDE SEQUENCE [LARGE SCALE GENOMIC DNA]</scope>
    <source>
        <strain evidence="1 2">DSM 2950</strain>
    </source>
</reference>